<keyword evidence="1" id="KW-0472">Membrane</keyword>
<accession>A0A6N9Q2K0</accession>
<keyword evidence="3" id="KW-1185">Reference proteome</keyword>
<keyword evidence="1" id="KW-1133">Transmembrane helix</keyword>
<dbReference type="RefSeq" id="WP_160645864.1">
    <property type="nucleotide sequence ID" value="NZ_SIJB01000021.1"/>
</dbReference>
<keyword evidence="1" id="KW-0812">Transmembrane</keyword>
<gene>
    <name evidence="2" type="ORF">ERL59_08825</name>
</gene>
<proteinExistence type="predicted"/>
<feature type="transmembrane region" description="Helical" evidence="1">
    <location>
        <begin position="7"/>
        <end position="25"/>
    </location>
</feature>
<dbReference type="OrthoDB" id="2452975at2"/>
<evidence type="ECO:0000256" key="1">
    <source>
        <dbReference type="SAM" id="Phobius"/>
    </source>
</evidence>
<comment type="caution">
    <text evidence="2">The sequence shown here is derived from an EMBL/GenBank/DDBJ whole genome shotgun (WGS) entry which is preliminary data.</text>
</comment>
<protein>
    <submittedName>
        <fullName evidence="2">Uncharacterized protein</fullName>
    </submittedName>
</protein>
<evidence type="ECO:0000313" key="3">
    <source>
        <dbReference type="Proteomes" id="UP000448943"/>
    </source>
</evidence>
<sequence length="250" mass="29719">MLTDKKKLLFVIGISIILFLFYWFYLAKPNAIPSNDQLIEKMNKFPETSVNNIQDKILLDETHLFVPFISDSNDYGASFWVWQKHKWEVMSIDLKGRPSVWKINKKDFSTYFFVWNIHPEDRVQHLKFYLIKDRGYTMANGIEKYHPKIQMETTISMETTSYGINPLPTEWIHVMDSFTHIKSNKAIEFFINQLFPKHDLYFGWNSYDQFNKNSFPNHLFYGGGYSNGNYNNIDELYYLNESELEFKSSG</sequence>
<reference evidence="2 3" key="1">
    <citation type="submission" date="2019-01" db="EMBL/GenBank/DDBJ databases">
        <title>Chengkuizengella sp. nov., isolated from deep-sea sediment of East Pacific Ocean.</title>
        <authorList>
            <person name="Yang J."/>
            <person name="Lai Q."/>
            <person name="Shao Z."/>
        </authorList>
    </citation>
    <scope>NUCLEOTIDE SEQUENCE [LARGE SCALE GENOMIC DNA]</scope>
    <source>
        <strain evidence="2 3">YPA3-1-1</strain>
    </source>
</reference>
<organism evidence="2 3">
    <name type="scientific">Chengkuizengella marina</name>
    <dbReference type="NCBI Taxonomy" id="2507566"/>
    <lineage>
        <taxon>Bacteria</taxon>
        <taxon>Bacillati</taxon>
        <taxon>Bacillota</taxon>
        <taxon>Bacilli</taxon>
        <taxon>Bacillales</taxon>
        <taxon>Paenibacillaceae</taxon>
        <taxon>Chengkuizengella</taxon>
    </lineage>
</organism>
<name>A0A6N9Q2K0_9BACL</name>
<evidence type="ECO:0000313" key="2">
    <source>
        <dbReference type="EMBL" id="NBI29060.1"/>
    </source>
</evidence>
<dbReference type="EMBL" id="SIJB01000021">
    <property type="protein sequence ID" value="NBI29060.1"/>
    <property type="molecule type" value="Genomic_DNA"/>
</dbReference>
<dbReference type="Proteomes" id="UP000448943">
    <property type="component" value="Unassembled WGS sequence"/>
</dbReference>
<dbReference type="AlphaFoldDB" id="A0A6N9Q2K0"/>